<dbReference type="AlphaFoldDB" id="A0A3A1URT1"/>
<reference evidence="1 2" key="1">
    <citation type="submission" date="2018-09" db="EMBL/GenBank/DDBJ databases">
        <title>Paenibacillus aracenensis nov. sp. isolated from a cave in southern Spain.</title>
        <authorList>
            <person name="Jurado V."/>
            <person name="Gutierrez-Patricio S."/>
            <person name="Gonzalez-Pimentel J.L."/>
            <person name="Miller A.Z."/>
            <person name="Laiz L."/>
            <person name="Saiz-Jimenez C."/>
        </authorList>
    </citation>
    <scope>NUCLEOTIDE SEQUENCE [LARGE SCALE GENOMIC DNA]</scope>
    <source>
        <strain evidence="1 2">DSM 22867</strain>
    </source>
</reference>
<organism evidence="1 2">
    <name type="scientific">Paenibacillus nanensis</name>
    <dbReference type="NCBI Taxonomy" id="393251"/>
    <lineage>
        <taxon>Bacteria</taxon>
        <taxon>Bacillati</taxon>
        <taxon>Bacillota</taxon>
        <taxon>Bacilli</taxon>
        <taxon>Bacillales</taxon>
        <taxon>Paenibacillaceae</taxon>
        <taxon>Paenibacillus</taxon>
    </lineage>
</organism>
<protein>
    <submittedName>
        <fullName evidence="1">Uncharacterized protein</fullName>
    </submittedName>
</protein>
<evidence type="ECO:0000313" key="1">
    <source>
        <dbReference type="EMBL" id="RIX51269.1"/>
    </source>
</evidence>
<accession>A0A3A1URT1</accession>
<sequence>MSKLTTGPFVIPPLIDTGLTPDNMLITLVNPTAKPKTVTVFLTRSPQAVFPATAAIVTTLTQQVTLQPNQSTLVRAQLGVHYQIRDTVRVTIANDIDEEGEKIEATVVVGDGGRTVATTFFRHDDFVETDNLV</sequence>
<dbReference type="EMBL" id="QXQA01000011">
    <property type="protein sequence ID" value="RIX51269.1"/>
    <property type="molecule type" value="Genomic_DNA"/>
</dbReference>
<comment type="caution">
    <text evidence="1">The sequence shown here is derived from an EMBL/GenBank/DDBJ whole genome shotgun (WGS) entry which is preliminary data.</text>
</comment>
<proteinExistence type="predicted"/>
<dbReference type="Proteomes" id="UP000266482">
    <property type="component" value="Unassembled WGS sequence"/>
</dbReference>
<gene>
    <name evidence="1" type="ORF">D3P08_17530</name>
</gene>
<dbReference type="OrthoDB" id="2861201at2"/>
<dbReference type="RefSeq" id="WP_119601002.1">
    <property type="nucleotide sequence ID" value="NZ_QXQA01000011.1"/>
</dbReference>
<evidence type="ECO:0000313" key="2">
    <source>
        <dbReference type="Proteomes" id="UP000266482"/>
    </source>
</evidence>
<keyword evidence="2" id="KW-1185">Reference proteome</keyword>
<name>A0A3A1URT1_9BACL</name>